<dbReference type="Proteomes" id="UP000186218">
    <property type="component" value="Unassembled WGS sequence"/>
</dbReference>
<sequence>MSDPSHDQFPDPRSLAAYAESAIVEDDILLGARERAVELGAPTISPAVGAALSLFATLTNAKAVVEIGTGAGLSGMWLLGGMTPEGILTTIDVEAEHHRAARQGFVAAGIAPSRTRLINGRAAEVLPRLADESYDLIFVNGAIIDQPRYVGEGVRLLRPGGVLVVHNAAADGRIADPERTDPDTVAAREAAVAISEDESLTPVVIPLGSGLLVAAKRR</sequence>
<gene>
    <name evidence="4" type="ORF">SAMN05445060_1068</name>
</gene>
<dbReference type="EMBL" id="FTNT01000002">
    <property type="protein sequence ID" value="SIR81600.1"/>
    <property type="molecule type" value="Genomic_DNA"/>
</dbReference>
<dbReference type="RefSeq" id="WP_076477163.1">
    <property type="nucleotide sequence ID" value="NZ_FTNT01000002.1"/>
</dbReference>
<evidence type="ECO:0000313" key="5">
    <source>
        <dbReference type="Proteomes" id="UP000186218"/>
    </source>
</evidence>
<dbReference type="InterPro" id="IPR029063">
    <property type="entry name" value="SAM-dependent_MTases_sf"/>
</dbReference>
<dbReference type="PANTHER" id="PTHR10509:SF85">
    <property type="entry name" value="O-METHYLTRANSFERASE RV1220C-RELATED"/>
    <property type="match status" value="1"/>
</dbReference>
<dbReference type="AlphaFoldDB" id="A0A1N7E0K1"/>
<dbReference type="SUPFAM" id="SSF53335">
    <property type="entry name" value="S-adenosyl-L-methionine-dependent methyltransferases"/>
    <property type="match status" value="1"/>
</dbReference>
<dbReference type="CDD" id="cd02440">
    <property type="entry name" value="AdoMet_MTases"/>
    <property type="match status" value="1"/>
</dbReference>
<dbReference type="GO" id="GO:0008171">
    <property type="term" value="F:O-methyltransferase activity"/>
    <property type="evidence" value="ECO:0007669"/>
    <property type="project" value="InterPro"/>
</dbReference>
<protein>
    <submittedName>
        <fullName evidence="4">Predicted O-methyltransferase YrrM</fullName>
    </submittedName>
</protein>
<dbReference type="Pfam" id="PF01596">
    <property type="entry name" value="Methyltransf_3"/>
    <property type="match status" value="1"/>
</dbReference>
<accession>A0A1N7E0K1</accession>
<evidence type="ECO:0000256" key="2">
    <source>
        <dbReference type="ARBA" id="ARBA00022679"/>
    </source>
</evidence>
<proteinExistence type="predicted"/>
<name>A0A1N7E0K1_9NOCA</name>
<dbReference type="InterPro" id="IPR050362">
    <property type="entry name" value="Cation-dep_OMT"/>
</dbReference>
<evidence type="ECO:0000313" key="4">
    <source>
        <dbReference type="EMBL" id="SIR81600.1"/>
    </source>
</evidence>
<evidence type="ECO:0000256" key="1">
    <source>
        <dbReference type="ARBA" id="ARBA00022603"/>
    </source>
</evidence>
<dbReference type="PROSITE" id="PS51682">
    <property type="entry name" value="SAM_OMT_I"/>
    <property type="match status" value="1"/>
</dbReference>
<keyword evidence="2 4" id="KW-0808">Transferase</keyword>
<reference evidence="4 5" key="1">
    <citation type="submission" date="2017-01" db="EMBL/GenBank/DDBJ databases">
        <authorList>
            <person name="Mah S.A."/>
            <person name="Swanson W.J."/>
            <person name="Moy G.W."/>
            <person name="Vacquier V.D."/>
        </authorList>
    </citation>
    <scope>NUCLEOTIDE SEQUENCE [LARGE SCALE GENOMIC DNA]</scope>
    <source>
        <strain evidence="4 5">CPCC 203464</strain>
    </source>
</reference>
<keyword evidence="3" id="KW-0949">S-adenosyl-L-methionine</keyword>
<dbReference type="GO" id="GO:0032259">
    <property type="term" value="P:methylation"/>
    <property type="evidence" value="ECO:0007669"/>
    <property type="project" value="UniProtKB-KW"/>
</dbReference>
<keyword evidence="5" id="KW-1185">Reference proteome</keyword>
<dbReference type="InterPro" id="IPR002935">
    <property type="entry name" value="SAM_O-MeTrfase"/>
</dbReference>
<dbReference type="PANTHER" id="PTHR10509">
    <property type="entry name" value="O-METHYLTRANSFERASE-RELATED"/>
    <property type="match status" value="1"/>
</dbReference>
<dbReference type="STRING" id="1344003.SAMN05445060_1068"/>
<dbReference type="GO" id="GO:0008757">
    <property type="term" value="F:S-adenosylmethionine-dependent methyltransferase activity"/>
    <property type="evidence" value="ECO:0007669"/>
    <property type="project" value="TreeGrafter"/>
</dbReference>
<keyword evidence="1 4" id="KW-0489">Methyltransferase</keyword>
<organism evidence="4 5">
    <name type="scientific">Williamsia sterculiae</name>
    <dbReference type="NCBI Taxonomy" id="1344003"/>
    <lineage>
        <taxon>Bacteria</taxon>
        <taxon>Bacillati</taxon>
        <taxon>Actinomycetota</taxon>
        <taxon>Actinomycetes</taxon>
        <taxon>Mycobacteriales</taxon>
        <taxon>Nocardiaceae</taxon>
        <taxon>Williamsia</taxon>
    </lineage>
</organism>
<evidence type="ECO:0000256" key="3">
    <source>
        <dbReference type="ARBA" id="ARBA00022691"/>
    </source>
</evidence>
<dbReference type="Gene3D" id="3.40.50.150">
    <property type="entry name" value="Vaccinia Virus protein VP39"/>
    <property type="match status" value="1"/>
</dbReference>